<organism evidence="1 2">
    <name type="scientific">Ferrimonas pelagia</name>
    <dbReference type="NCBI Taxonomy" id="1177826"/>
    <lineage>
        <taxon>Bacteria</taxon>
        <taxon>Pseudomonadati</taxon>
        <taxon>Pseudomonadota</taxon>
        <taxon>Gammaproteobacteria</taxon>
        <taxon>Alteromonadales</taxon>
        <taxon>Ferrimonadaceae</taxon>
        <taxon>Ferrimonas</taxon>
    </lineage>
</organism>
<evidence type="ECO:0000313" key="1">
    <source>
        <dbReference type="EMBL" id="GAA4880724.1"/>
    </source>
</evidence>
<keyword evidence="2" id="KW-1185">Reference proteome</keyword>
<name>A0ABP9EJF5_9GAMM</name>
<evidence type="ECO:0000313" key="2">
    <source>
        <dbReference type="Proteomes" id="UP001499988"/>
    </source>
</evidence>
<dbReference type="EMBL" id="BAABJZ010000017">
    <property type="protein sequence ID" value="GAA4880724.1"/>
    <property type="molecule type" value="Genomic_DNA"/>
</dbReference>
<accession>A0ABP9EJF5</accession>
<proteinExistence type="predicted"/>
<reference evidence="2" key="1">
    <citation type="journal article" date="2019" name="Int. J. Syst. Evol. Microbiol.">
        <title>The Global Catalogue of Microorganisms (GCM) 10K type strain sequencing project: providing services to taxonomists for standard genome sequencing and annotation.</title>
        <authorList>
            <consortium name="The Broad Institute Genomics Platform"/>
            <consortium name="The Broad Institute Genome Sequencing Center for Infectious Disease"/>
            <person name="Wu L."/>
            <person name="Ma J."/>
        </authorList>
    </citation>
    <scope>NUCLEOTIDE SEQUENCE [LARGE SCALE GENOMIC DNA]</scope>
    <source>
        <strain evidence="2">JCM 18401</strain>
    </source>
</reference>
<sequence>MDYQEVDVSNYKGTIMEPLGTKSKYWCQDEDGNDFLFKSIETYNKAGELISRGGEDWAEKISCELAKSLSIPCADYELAFDSRSRGVITRNFLTDDNTYLISGNEILKNYSAKASVSATAGEKQDIFQVFQVMRRFIINKPVGFNSLTGVKSAADFFTGYLMLLFQIKIGIVKIGD</sequence>
<protein>
    <submittedName>
        <fullName evidence="1">Uncharacterized protein</fullName>
    </submittedName>
</protein>
<gene>
    <name evidence="1" type="ORF">GCM10023333_13700</name>
</gene>
<comment type="caution">
    <text evidence="1">The sequence shown here is derived from an EMBL/GenBank/DDBJ whole genome shotgun (WGS) entry which is preliminary data.</text>
</comment>
<dbReference type="Proteomes" id="UP001499988">
    <property type="component" value="Unassembled WGS sequence"/>
</dbReference>